<comment type="similarity">
    <text evidence="1">Belongs to the phosphate/phosphite/phosphonate binding protein family.</text>
</comment>
<dbReference type="NCBIfam" id="TIGR01098">
    <property type="entry name" value="3A0109s03R"/>
    <property type="match status" value="1"/>
</dbReference>
<dbReference type="SUPFAM" id="SSF53850">
    <property type="entry name" value="Periplasmic binding protein-like II"/>
    <property type="match status" value="1"/>
</dbReference>
<dbReference type="GO" id="GO:0043190">
    <property type="term" value="C:ATP-binding cassette (ABC) transporter complex"/>
    <property type="evidence" value="ECO:0007669"/>
    <property type="project" value="InterPro"/>
</dbReference>
<evidence type="ECO:0000313" key="3">
    <source>
        <dbReference type="EMBL" id="EKU93872.1"/>
    </source>
</evidence>
<dbReference type="GO" id="GO:0055085">
    <property type="term" value="P:transmembrane transport"/>
    <property type="evidence" value="ECO:0007669"/>
    <property type="project" value="InterPro"/>
</dbReference>
<dbReference type="PANTHER" id="PTHR35841:SF1">
    <property type="entry name" value="PHOSPHONATES-BINDING PERIPLASMIC PROTEIN"/>
    <property type="match status" value="1"/>
</dbReference>
<dbReference type="HOGENOM" id="CLU_051472_0_0_9"/>
<sequence>MEKMMQKFCLMSATTLALVGCNNEGDTESAEGGDTSPETLQVQFVPTNNDGSMEAMAEPFEDYLSEKLDREVNVTLATDFSTIVQAMGSDQVDLGIMPPAAYVQARDMGAAEAVLSSELEAYDRETGEPLEGETTPSFKGEVLVKADSDLQNLEDLAGANIATLSPSSAAGYIYPVAEMNEAGIDLSDITFTTVNDIPSQLTAVLNGQQDAAFVFEGARYVFQDAVGDNDLVEDLRVLYLTEGDIPNDAIAVQPDMDQDLKDQIAEAFRQMPEDETGQEVMGLWGHQDYTEPDEEAYDTLNQYTELAAD</sequence>
<dbReference type="PROSITE" id="PS51257">
    <property type="entry name" value="PROKAR_LIPOPROTEIN"/>
    <property type="match status" value="1"/>
</dbReference>
<evidence type="ECO:0000256" key="1">
    <source>
        <dbReference type="ARBA" id="ARBA00007162"/>
    </source>
</evidence>
<gene>
    <name evidence="3" type="ORF">HMPREF9698_00549</name>
</gene>
<dbReference type="PATRIC" id="fig|883081.3.peg.549"/>
<dbReference type="Proteomes" id="UP000009875">
    <property type="component" value="Unassembled WGS sequence"/>
</dbReference>
<dbReference type="eggNOG" id="COG3221">
    <property type="taxonomic scope" value="Bacteria"/>
</dbReference>
<protein>
    <submittedName>
        <fullName evidence="3">Phosphate/phosphite/phosphonate ABC transporter, periplasmic binding protein</fullName>
    </submittedName>
</protein>
<proteinExistence type="inferred from homology"/>
<name>K9ESH6_9LACT</name>
<dbReference type="InterPro" id="IPR005770">
    <property type="entry name" value="PhnD"/>
</dbReference>
<dbReference type="EMBL" id="AGXA01000013">
    <property type="protein sequence ID" value="EKU93872.1"/>
    <property type="molecule type" value="Genomic_DNA"/>
</dbReference>
<accession>K9ESH6</accession>
<comment type="caution">
    <text evidence="3">The sequence shown here is derived from an EMBL/GenBank/DDBJ whole genome shotgun (WGS) entry which is preliminary data.</text>
</comment>
<organism evidence="3 4">
    <name type="scientific">Alloiococcus otitis ATCC 51267</name>
    <dbReference type="NCBI Taxonomy" id="883081"/>
    <lineage>
        <taxon>Bacteria</taxon>
        <taxon>Bacillati</taxon>
        <taxon>Bacillota</taxon>
        <taxon>Bacilli</taxon>
        <taxon>Lactobacillales</taxon>
        <taxon>Carnobacteriaceae</taxon>
        <taxon>Alloiococcus</taxon>
    </lineage>
</organism>
<dbReference type="PANTHER" id="PTHR35841">
    <property type="entry name" value="PHOSPHONATES-BINDING PERIPLASMIC PROTEIN"/>
    <property type="match status" value="1"/>
</dbReference>
<dbReference type="Pfam" id="PF12974">
    <property type="entry name" value="Phosphonate-bd"/>
    <property type="match status" value="1"/>
</dbReference>
<keyword evidence="2" id="KW-0732">Signal</keyword>
<dbReference type="AlphaFoldDB" id="K9ESH6"/>
<dbReference type="STRING" id="883081.HMPREF9698_00549"/>
<evidence type="ECO:0000256" key="2">
    <source>
        <dbReference type="ARBA" id="ARBA00022729"/>
    </source>
</evidence>
<evidence type="ECO:0000313" key="4">
    <source>
        <dbReference type="Proteomes" id="UP000009875"/>
    </source>
</evidence>
<reference evidence="3 4" key="1">
    <citation type="submission" date="2012-09" db="EMBL/GenBank/DDBJ databases">
        <title>The Genome Sequence of Alloiococcus otitis ATCC 51267.</title>
        <authorList>
            <consortium name="The Broad Institute Genome Sequencing Platform"/>
            <person name="Earl A."/>
            <person name="Ward D."/>
            <person name="Feldgarden M."/>
            <person name="Gevers D."/>
            <person name="Huys G."/>
            <person name="Walker B."/>
            <person name="Young S.K."/>
            <person name="Zeng Q."/>
            <person name="Gargeya S."/>
            <person name="Fitzgerald M."/>
            <person name="Haas B."/>
            <person name="Abouelleil A."/>
            <person name="Alvarado L."/>
            <person name="Arachchi H.M."/>
            <person name="Berlin A.M."/>
            <person name="Chapman S.B."/>
            <person name="Goldberg J."/>
            <person name="Griggs A."/>
            <person name="Gujja S."/>
            <person name="Hansen M."/>
            <person name="Howarth C."/>
            <person name="Imamovic A."/>
            <person name="Larimer J."/>
            <person name="McCowen C."/>
            <person name="Montmayeur A."/>
            <person name="Murphy C."/>
            <person name="Neiman D."/>
            <person name="Pearson M."/>
            <person name="Priest M."/>
            <person name="Roberts A."/>
            <person name="Saif S."/>
            <person name="Shea T."/>
            <person name="Sisk P."/>
            <person name="Sykes S."/>
            <person name="Wortman J."/>
            <person name="Nusbaum C."/>
            <person name="Birren B."/>
        </authorList>
    </citation>
    <scope>NUCLEOTIDE SEQUENCE [LARGE SCALE GENOMIC DNA]</scope>
    <source>
        <strain evidence="3 4">ATCC 51267</strain>
    </source>
</reference>
<dbReference type="CDD" id="cd01071">
    <property type="entry name" value="PBP2_PhnD_like"/>
    <property type="match status" value="1"/>
</dbReference>
<dbReference type="Gene3D" id="3.40.190.10">
    <property type="entry name" value="Periplasmic binding protein-like II"/>
    <property type="match status" value="2"/>
</dbReference>
<keyword evidence="4" id="KW-1185">Reference proteome</keyword>